<dbReference type="Gene3D" id="3.30.70.2450">
    <property type="match status" value="1"/>
</dbReference>
<organism evidence="3 4">
    <name type="scientific">Nesterenkonia alkaliphila</name>
    <dbReference type="NCBI Taxonomy" id="1463631"/>
    <lineage>
        <taxon>Bacteria</taxon>
        <taxon>Bacillati</taxon>
        <taxon>Actinomycetota</taxon>
        <taxon>Actinomycetes</taxon>
        <taxon>Micrococcales</taxon>
        <taxon>Micrococcaceae</taxon>
        <taxon>Nesterenkonia</taxon>
    </lineage>
</organism>
<proteinExistence type="predicted"/>
<dbReference type="AlphaFoldDB" id="A0A7K1UH12"/>
<dbReference type="InterPro" id="IPR036188">
    <property type="entry name" value="FAD/NAD-bd_sf"/>
</dbReference>
<dbReference type="GO" id="GO:0071949">
    <property type="term" value="F:FAD binding"/>
    <property type="evidence" value="ECO:0007669"/>
    <property type="project" value="InterPro"/>
</dbReference>
<evidence type="ECO:0000313" key="3">
    <source>
        <dbReference type="EMBL" id="MVT25765.1"/>
    </source>
</evidence>
<dbReference type="InterPro" id="IPR002938">
    <property type="entry name" value="FAD-bd"/>
</dbReference>
<dbReference type="InterPro" id="IPR050631">
    <property type="entry name" value="PheA/TfdB_FAD_monoxygenase"/>
</dbReference>
<accession>A0A7K1UH12</accession>
<evidence type="ECO:0000256" key="1">
    <source>
        <dbReference type="ARBA" id="ARBA00023002"/>
    </source>
</evidence>
<dbReference type="SUPFAM" id="SSF51905">
    <property type="entry name" value="FAD/NAD(P)-binding domain"/>
    <property type="match status" value="1"/>
</dbReference>
<dbReference type="Proteomes" id="UP000460157">
    <property type="component" value="Unassembled WGS sequence"/>
</dbReference>
<keyword evidence="1" id="KW-0560">Oxidoreductase</keyword>
<dbReference type="PANTHER" id="PTHR43476:SF3">
    <property type="entry name" value="FAD-BINDING MONOOXYGENASE"/>
    <property type="match status" value="1"/>
</dbReference>
<protein>
    <submittedName>
        <fullName evidence="3">NAD(P)-binding protein</fullName>
    </submittedName>
</protein>
<feature type="domain" description="FAD-binding" evidence="2">
    <location>
        <begin position="3"/>
        <end position="320"/>
    </location>
</feature>
<name>A0A7K1UH12_9MICC</name>
<dbReference type="EMBL" id="WRPM01000032">
    <property type="protein sequence ID" value="MVT25765.1"/>
    <property type="molecule type" value="Genomic_DNA"/>
</dbReference>
<evidence type="ECO:0000313" key="4">
    <source>
        <dbReference type="Proteomes" id="UP000460157"/>
    </source>
</evidence>
<dbReference type="Gene3D" id="3.50.50.60">
    <property type="entry name" value="FAD/NAD(P)-binding domain"/>
    <property type="match status" value="1"/>
</dbReference>
<gene>
    <name evidence="3" type="ORF">GNZ21_05220</name>
</gene>
<sequence>MPEVTVIGAGPVGLLLAAQLHRRGVAVELLEQREQAGPGSRAIGVHPPVLAALEDAGLTAELLEHALRVERGEARSQGRLLGTVRFDQLHTRFPFVATLPQPATEAILARAAPAPSRGVGVHAIHLTSSEVRLETCSGQRRSPLVVLAGGARSRHLVYRSPEGRNYPDRYLMSDAPVPESAASRTAVVHLDSTGVLESFPLPGNQRRFVTWDAPGASPDPEHRRIRMGQALKGRAEATIGEVTGFGVRRYVAPRLRNDRVFVIGDAAHEVSPIGGQGLNLGLLDAVTLAPLLAAWVRTGESPEADLRQWERRRIHSASRAAALAELNTRLGRPAGAAAHAARRQGVRMMLGPGSGRFFAHAYAMGLDLHA</sequence>
<dbReference type="GO" id="GO:0008688">
    <property type="term" value="F:3-(3-hydroxyphenyl)propionate hydroxylase activity"/>
    <property type="evidence" value="ECO:0007669"/>
    <property type="project" value="TreeGrafter"/>
</dbReference>
<reference evidence="3 4" key="1">
    <citation type="submission" date="2019-12" db="EMBL/GenBank/DDBJ databases">
        <title>Nesterenkonia muleiensis sp. nov., a novel actinobacterium isolated from sap of Populus euphratica.</title>
        <authorList>
            <person name="Wang R."/>
        </authorList>
    </citation>
    <scope>NUCLEOTIDE SEQUENCE [LARGE SCALE GENOMIC DNA]</scope>
    <source>
        <strain evidence="3 4">F10</strain>
    </source>
</reference>
<dbReference type="GO" id="GO:0019622">
    <property type="term" value="P:3-(3-hydroxy)phenylpropionate catabolic process"/>
    <property type="evidence" value="ECO:0007669"/>
    <property type="project" value="TreeGrafter"/>
</dbReference>
<keyword evidence="4" id="KW-1185">Reference proteome</keyword>
<dbReference type="PANTHER" id="PTHR43476">
    <property type="entry name" value="3-(3-HYDROXY-PHENYL)PROPIONATE/3-HYDROXYCINNAMIC ACID HYDROXYLASE"/>
    <property type="match status" value="1"/>
</dbReference>
<dbReference type="Pfam" id="PF01494">
    <property type="entry name" value="FAD_binding_3"/>
    <property type="match status" value="1"/>
</dbReference>
<comment type="caution">
    <text evidence="3">The sequence shown here is derived from an EMBL/GenBank/DDBJ whole genome shotgun (WGS) entry which is preliminary data.</text>
</comment>
<dbReference type="RefSeq" id="WP_188503736.1">
    <property type="nucleotide sequence ID" value="NZ_BMFX01000019.1"/>
</dbReference>
<evidence type="ECO:0000259" key="2">
    <source>
        <dbReference type="Pfam" id="PF01494"/>
    </source>
</evidence>
<dbReference type="PRINTS" id="PR00420">
    <property type="entry name" value="RNGMNOXGNASE"/>
</dbReference>